<dbReference type="STRING" id="494016.SAMN04487965_3662"/>
<dbReference type="EMBL" id="FQVA01000011">
    <property type="protein sequence ID" value="SHG27065.1"/>
    <property type="molecule type" value="Genomic_DNA"/>
</dbReference>
<sequence length="245" mass="27925">MPYLILSLLLQVAFIVHILKTGRSTTWIWIVVMLPLAGMIAYLIVEVLPTMSQSRAGRQASRKVRSVINPNRDINQAVHNYRVSDTVENSMRLADECLNRGMAEDARELFRKCLKGPHADDPDLLFGLARAQFALGEYSEVKDILDQLKERNPDYRNAEAHLLYARALEGMNQVAAALHEYEALHSYYPGPDASVYYGKFLKSQSQFEQARAVFRQVLDKAEGLGKHYQMLHKDQLKLARSEMVM</sequence>
<evidence type="ECO:0000256" key="3">
    <source>
        <dbReference type="ARBA" id="ARBA00022692"/>
    </source>
</evidence>
<protein>
    <recommendedName>
        <fullName evidence="7">Cardiolipin synthase N-terminal domain-containing protein</fullName>
    </recommendedName>
</protein>
<keyword evidence="4 6" id="KW-1133">Transmembrane helix</keyword>
<dbReference type="Pfam" id="PF13396">
    <property type="entry name" value="PLDc_N"/>
    <property type="match status" value="1"/>
</dbReference>
<accession>A0A1M5IFP8</accession>
<feature type="domain" description="Cardiolipin synthase N-terminal" evidence="7">
    <location>
        <begin position="10"/>
        <end position="45"/>
    </location>
</feature>
<dbReference type="Pfam" id="PF14559">
    <property type="entry name" value="TPR_19"/>
    <property type="match status" value="1"/>
</dbReference>
<gene>
    <name evidence="8" type="ORF">SAMN04487965_3662</name>
</gene>
<evidence type="ECO:0000256" key="1">
    <source>
        <dbReference type="ARBA" id="ARBA00004651"/>
    </source>
</evidence>
<name>A0A1M5IFP8_9GAMM</name>
<keyword evidence="2" id="KW-1003">Cell membrane</keyword>
<reference evidence="9" key="1">
    <citation type="submission" date="2016-11" db="EMBL/GenBank/DDBJ databases">
        <authorList>
            <person name="Varghese N."/>
            <person name="Submissions S."/>
        </authorList>
    </citation>
    <scope>NUCLEOTIDE SEQUENCE [LARGE SCALE GENOMIC DNA]</scope>
    <source>
        <strain evidence="9">CGMCC 1.7063</strain>
    </source>
</reference>
<dbReference type="GO" id="GO:0005886">
    <property type="term" value="C:plasma membrane"/>
    <property type="evidence" value="ECO:0007669"/>
    <property type="project" value="UniProtKB-SubCell"/>
</dbReference>
<comment type="subcellular location">
    <subcellularLocation>
        <location evidence="1">Cell membrane</location>
        <topology evidence="1">Multi-pass membrane protein</topology>
    </subcellularLocation>
</comment>
<dbReference type="RefSeq" id="WP_073277894.1">
    <property type="nucleotide sequence ID" value="NZ_FQVA01000011.1"/>
</dbReference>
<feature type="transmembrane region" description="Helical" evidence="6">
    <location>
        <begin position="28"/>
        <end position="48"/>
    </location>
</feature>
<proteinExistence type="predicted"/>
<organism evidence="8 9">
    <name type="scientific">Microbulbifer donghaiensis</name>
    <dbReference type="NCBI Taxonomy" id="494016"/>
    <lineage>
        <taxon>Bacteria</taxon>
        <taxon>Pseudomonadati</taxon>
        <taxon>Pseudomonadota</taxon>
        <taxon>Gammaproteobacteria</taxon>
        <taxon>Cellvibrionales</taxon>
        <taxon>Microbulbiferaceae</taxon>
        <taxon>Microbulbifer</taxon>
    </lineage>
</organism>
<evidence type="ECO:0000259" key="7">
    <source>
        <dbReference type="Pfam" id="PF13396"/>
    </source>
</evidence>
<dbReference type="SUPFAM" id="SSF48452">
    <property type="entry name" value="TPR-like"/>
    <property type="match status" value="1"/>
</dbReference>
<dbReference type="OrthoDB" id="7559170at2"/>
<evidence type="ECO:0000256" key="6">
    <source>
        <dbReference type="SAM" id="Phobius"/>
    </source>
</evidence>
<keyword evidence="3 6" id="KW-0812">Transmembrane</keyword>
<dbReference type="Gene3D" id="1.25.40.10">
    <property type="entry name" value="Tetratricopeptide repeat domain"/>
    <property type="match status" value="1"/>
</dbReference>
<keyword evidence="9" id="KW-1185">Reference proteome</keyword>
<dbReference type="PIRSF" id="PIRSF030959">
    <property type="entry name" value="UCP030959"/>
    <property type="match status" value="1"/>
</dbReference>
<evidence type="ECO:0000256" key="4">
    <source>
        <dbReference type="ARBA" id="ARBA00022989"/>
    </source>
</evidence>
<evidence type="ECO:0000256" key="5">
    <source>
        <dbReference type="ARBA" id="ARBA00023136"/>
    </source>
</evidence>
<evidence type="ECO:0000256" key="2">
    <source>
        <dbReference type="ARBA" id="ARBA00022475"/>
    </source>
</evidence>
<dbReference type="InterPro" id="IPR027379">
    <property type="entry name" value="CLS_N"/>
</dbReference>
<evidence type="ECO:0000313" key="9">
    <source>
        <dbReference type="Proteomes" id="UP000184170"/>
    </source>
</evidence>
<keyword evidence="5 6" id="KW-0472">Membrane</keyword>
<dbReference type="Proteomes" id="UP000184170">
    <property type="component" value="Unassembled WGS sequence"/>
</dbReference>
<dbReference type="InterPro" id="IPR014562">
    <property type="entry name" value="UCP030959_TPR_rpt-cont"/>
</dbReference>
<evidence type="ECO:0000313" key="8">
    <source>
        <dbReference type="EMBL" id="SHG27065.1"/>
    </source>
</evidence>
<dbReference type="AlphaFoldDB" id="A0A1M5IFP8"/>
<dbReference type="InterPro" id="IPR011990">
    <property type="entry name" value="TPR-like_helical_dom_sf"/>
</dbReference>